<protein>
    <submittedName>
        <fullName evidence="2">Arc family DNA-binding protein</fullName>
    </submittedName>
</protein>
<dbReference type="InterPro" id="IPR013321">
    <property type="entry name" value="Arc_rbn_hlx_hlx"/>
</dbReference>
<proteinExistence type="predicted"/>
<gene>
    <name evidence="2" type="ORF">HF861_06970</name>
</gene>
<feature type="domain" description="Arc-like DNA binding" evidence="1">
    <location>
        <begin position="22"/>
        <end position="60"/>
    </location>
</feature>
<evidence type="ECO:0000313" key="3">
    <source>
        <dbReference type="Proteomes" id="UP000540014"/>
    </source>
</evidence>
<dbReference type="Proteomes" id="UP000540014">
    <property type="component" value="Unassembled WGS sequence"/>
</dbReference>
<accession>A0A7X9NHZ2</accession>
<comment type="caution">
    <text evidence="2">The sequence shown here is derived from an EMBL/GenBank/DDBJ whole genome shotgun (WGS) entry which is preliminary data.</text>
</comment>
<dbReference type="InterPro" id="IPR005569">
    <property type="entry name" value="Arc_DNA-bd_dom"/>
</dbReference>
<reference evidence="2 3" key="1">
    <citation type="submission" date="2020-04" db="EMBL/GenBank/DDBJ databases">
        <authorList>
            <person name="Hitch T.C.A."/>
            <person name="Wylensek D."/>
            <person name="Clavel T."/>
        </authorList>
    </citation>
    <scope>NUCLEOTIDE SEQUENCE [LARGE SCALE GENOMIC DNA]</scope>
    <source>
        <strain evidence="2 3">BSM-383-APC-22F</strain>
    </source>
</reference>
<dbReference type="InterPro" id="IPR010985">
    <property type="entry name" value="Ribbon_hlx_hlx"/>
</dbReference>
<dbReference type="RefSeq" id="WP_168965520.1">
    <property type="nucleotide sequence ID" value="NZ_JABAFR010000014.1"/>
</dbReference>
<dbReference type="EMBL" id="JABAFR010000014">
    <property type="protein sequence ID" value="NME44627.1"/>
    <property type="molecule type" value="Genomic_DNA"/>
</dbReference>
<sequence length="64" mass="7375">MTTNAQKKASKKYESEKIESIKLRFPKGKKELIQQCAKLNHESINGMVNRLIDQELSKQGLKKD</sequence>
<dbReference type="AlphaFoldDB" id="A0A7X9NHZ2"/>
<dbReference type="Gene3D" id="1.10.1220.10">
    <property type="entry name" value="Met repressor-like"/>
    <property type="match status" value="1"/>
</dbReference>
<evidence type="ECO:0000259" key="1">
    <source>
        <dbReference type="Pfam" id="PF03869"/>
    </source>
</evidence>
<dbReference type="Pfam" id="PF03869">
    <property type="entry name" value="Arc"/>
    <property type="match status" value="1"/>
</dbReference>
<keyword evidence="2" id="KW-0238">DNA-binding</keyword>
<dbReference type="GO" id="GO:0003677">
    <property type="term" value="F:DNA binding"/>
    <property type="evidence" value="ECO:0007669"/>
    <property type="project" value="UniProtKB-KW"/>
</dbReference>
<dbReference type="SUPFAM" id="SSF47598">
    <property type="entry name" value="Ribbon-helix-helix"/>
    <property type="match status" value="1"/>
</dbReference>
<evidence type="ECO:0000313" key="2">
    <source>
        <dbReference type="EMBL" id="NME44627.1"/>
    </source>
</evidence>
<organism evidence="2 3">
    <name type="scientific">Faecalicoccus pleomorphus</name>
    <dbReference type="NCBI Taxonomy" id="1323"/>
    <lineage>
        <taxon>Bacteria</taxon>
        <taxon>Bacillati</taxon>
        <taxon>Bacillota</taxon>
        <taxon>Erysipelotrichia</taxon>
        <taxon>Erysipelotrichales</taxon>
        <taxon>Erysipelotrichaceae</taxon>
        <taxon>Faecalicoccus</taxon>
    </lineage>
</organism>
<dbReference type="GO" id="GO:0006355">
    <property type="term" value="P:regulation of DNA-templated transcription"/>
    <property type="evidence" value="ECO:0007669"/>
    <property type="project" value="InterPro"/>
</dbReference>
<name>A0A7X9NHZ2_9FIRM</name>